<dbReference type="VEuPathDB" id="ToxoDB:EMH_0087520"/>
<organism evidence="1 2">
    <name type="scientific">Eimeria mitis</name>
    <dbReference type="NCBI Taxonomy" id="44415"/>
    <lineage>
        <taxon>Eukaryota</taxon>
        <taxon>Sar</taxon>
        <taxon>Alveolata</taxon>
        <taxon>Apicomplexa</taxon>
        <taxon>Conoidasida</taxon>
        <taxon>Coccidia</taxon>
        <taxon>Eucoccidiorida</taxon>
        <taxon>Eimeriorina</taxon>
        <taxon>Eimeriidae</taxon>
        <taxon>Eimeria</taxon>
    </lineage>
</organism>
<reference evidence="1" key="1">
    <citation type="submission" date="2013-10" db="EMBL/GenBank/DDBJ databases">
        <title>Genomic analysis of the causative agents of coccidiosis in chickens.</title>
        <authorList>
            <person name="Reid A.J."/>
            <person name="Blake D."/>
            <person name="Billington K."/>
            <person name="Browne H."/>
            <person name="Dunn M."/>
            <person name="Hung S."/>
            <person name="Kawahara F."/>
            <person name="Miranda-Saavedra D."/>
            <person name="Mourier T."/>
            <person name="Nagra H."/>
            <person name="Otto T.D."/>
            <person name="Rawlings N."/>
            <person name="Sanchez A."/>
            <person name="Sanders M."/>
            <person name="Subramaniam C."/>
            <person name="Tay Y."/>
            <person name="Dear P."/>
            <person name="Doerig C."/>
            <person name="Gruber A."/>
            <person name="Parkinson J."/>
            <person name="Shirley M."/>
            <person name="Wan K.L."/>
            <person name="Berriman M."/>
            <person name="Tomley F."/>
            <person name="Pain A."/>
        </authorList>
    </citation>
    <scope>NUCLEOTIDE SEQUENCE [LARGE SCALE GENOMIC DNA]</scope>
    <source>
        <strain evidence="1">Houghton</strain>
    </source>
</reference>
<proteinExistence type="predicted"/>
<gene>
    <name evidence="1" type="ORF">EMH_0087520</name>
</gene>
<reference evidence="1" key="2">
    <citation type="submission" date="2013-10" db="EMBL/GenBank/DDBJ databases">
        <authorList>
            <person name="Aslett M."/>
        </authorList>
    </citation>
    <scope>NUCLEOTIDE SEQUENCE [LARGE SCALE GENOMIC DNA]</scope>
    <source>
        <strain evidence="1">Houghton</strain>
    </source>
</reference>
<keyword evidence="2" id="KW-1185">Reference proteome</keyword>
<dbReference type="GeneID" id="60404455"/>
<evidence type="ECO:0000313" key="1">
    <source>
        <dbReference type="EMBL" id="CDJ36489.1"/>
    </source>
</evidence>
<dbReference type="EMBL" id="HG736090">
    <property type="protein sequence ID" value="CDJ36489.1"/>
    <property type="molecule type" value="Genomic_DNA"/>
</dbReference>
<protein>
    <submittedName>
        <fullName evidence="1">Uncharacterized protein</fullName>
    </submittedName>
</protein>
<dbReference type="AlphaFoldDB" id="U6KEX5"/>
<name>U6KEX5_9EIME</name>
<dbReference type="OrthoDB" id="10302228at2759"/>
<evidence type="ECO:0000313" key="2">
    <source>
        <dbReference type="Proteomes" id="UP000030744"/>
    </source>
</evidence>
<accession>U6KEX5</accession>
<sequence length="242" mass="28498">MLAMHLMYEGVSRRPLATNDPRDITKMVAKYFREKTVFRIQVDRKKVEVIKNIRMARKLREKGFDPQREVIWNERASIVSKYRRAINQEIKFYNDQIEVLYAAIKQREAMIESFGPAFSRAYAMISPPEALQSEWHDEYAEMDAEIREKDWDNAVENYLAFKKKAYMEQRRAELLQNDAAWADFISMNQSTLKKELFRREAALKKLMLTDVFANIQRAFPEFDPTLVKGIDYDPDESGTDSG</sequence>
<dbReference type="RefSeq" id="XP_037878777.1">
    <property type="nucleotide sequence ID" value="XM_038022923.1"/>
</dbReference>
<dbReference type="Proteomes" id="UP000030744">
    <property type="component" value="Unassembled WGS sequence"/>
</dbReference>